<proteinExistence type="inferred from homology"/>
<evidence type="ECO:0000256" key="7">
    <source>
        <dbReference type="ARBA" id="ARBA00023196"/>
    </source>
</evidence>
<dbReference type="InterPro" id="IPR036771">
    <property type="entry name" value="ATPsynth_dsu/esu_N"/>
</dbReference>
<dbReference type="GO" id="GO:0045259">
    <property type="term" value="C:proton-transporting ATP synthase complex"/>
    <property type="evidence" value="ECO:0007669"/>
    <property type="project" value="UniProtKB-KW"/>
</dbReference>
<evidence type="ECO:0000256" key="1">
    <source>
        <dbReference type="ARBA" id="ARBA00003543"/>
    </source>
</evidence>
<reference evidence="9" key="1">
    <citation type="journal article" date="2014" name="Int. J. Syst. Evol. Microbiol.">
        <title>Complete genome sequence of Corynebacterium casei LMG S-19264T (=DSM 44701T), isolated from a smear-ripened cheese.</title>
        <authorList>
            <consortium name="US DOE Joint Genome Institute (JGI-PGF)"/>
            <person name="Walter F."/>
            <person name="Albersmeier A."/>
            <person name="Kalinowski J."/>
            <person name="Ruckert C."/>
        </authorList>
    </citation>
    <scope>NUCLEOTIDE SEQUENCE</scope>
    <source>
        <strain evidence="9">CGMCC 1.12924</strain>
    </source>
</reference>
<evidence type="ECO:0000256" key="4">
    <source>
        <dbReference type="ARBA" id="ARBA00022448"/>
    </source>
</evidence>
<dbReference type="RefSeq" id="WP_188442061.1">
    <property type="nucleotide sequence ID" value="NZ_BMGK01000007.1"/>
</dbReference>
<name>A0A8J2YA72_9FLAO</name>
<feature type="domain" description="ATP synthase F1 complex delta/epsilon subunit N-terminal" evidence="8">
    <location>
        <begin position="1"/>
        <end position="92"/>
    </location>
</feature>
<reference evidence="9" key="2">
    <citation type="submission" date="2020-09" db="EMBL/GenBank/DDBJ databases">
        <authorList>
            <person name="Sun Q."/>
            <person name="Zhou Y."/>
        </authorList>
    </citation>
    <scope>NUCLEOTIDE SEQUENCE</scope>
    <source>
        <strain evidence="9">CGMCC 1.12924</strain>
    </source>
</reference>
<comment type="function">
    <text evidence="1">Produces ATP from ADP in the presence of a proton gradient across the membrane.</text>
</comment>
<keyword evidence="6" id="KW-0472">Membrane</keyword>
<comment type="similarity">
    <text evidence="3">Belongs to the ATPase epsilon chain family.</text>
</comment>
<organism evidence="9 10">
    <name type="scientific">Planktosalinus lacus</name>
    <dbReference type="NCBI Taxonomy" id="1526573"/>
    <lineage>
        <taxon>Bacteria</taxon>
        <taxon>Pseudomonadati</taxon>
        <taxon>Bacteroidota</taxon>
        <taxon>Flavobacteriia</taxon>
        <taxon>Flavobacteriales</taxon>
        <taxon>Flavobacteriaceae</taxon>
        <taxon>Planktosalinus</taxon>
    </lineage>
</organism>
<evidence type="ECO:0000256" key="5">
    <source>
        <dbReference type="ARBA" id="ARBA00023065"/>
    </source>
</evidence>
<dbReference type="GO" id="GO:0046933">
    <property type="term" value="F:proton-transporting ATP synthase activity, rotational mechanism"/>
    <property type="evidence" value="ECO:0007669"/>
    <property type="project" value="InterPro"/>
</dbReference>
<comment type="subcellular location">
    <subcellularLocation>
        <location evidence="2">Endomembrane system</location>
        <topology evidence="2">Peripheral membrane protein</topology>
    </subcellularLocation>
</comment>
<evidence type="ECO:0000313" key="10">
    <source>
        <dbReference type="Proteomes" id="UP000652231"/>
    </source>
</evidence>
<evidence type="ECO:0000256" key="2">
    <source>
        <dbReference type="ARBA" id="ARBA00004184"/>
    </source>
</evidence>
<evidence type="ECO:0000256" key="6">
    <source>
        <dbReference type="ARBA" id="ARBA00023136"/>
    </source>
</evidence>
<dbReference type="Proteomes" id="UP000652231">
    <property type="component" value="Unassembled WGS sequence"/>
</dbReference>
<dbReference type="Gene3D" id="2.60.15.10">
    <property type="entry name" value="F0F1 ATP synthase delta/epsilon subunit, N-terminal"/>
    <property type="match status" value="1"/>
</dbReference>
<dbReference type="SUPFAM" id="SSF51344">
    <property type="entry name" value="Epsilon subunit of F1F0-ATP synthase N-terminal domain"/>
    <property type="match status" value="1"/>
</dbReference>
<keyword evidence="7" id="KW-0066">ATP synthesis</keyword>
<keyword evidence="4" id="KW-0813">Transport</keyword>
<evidence type="ECO:0000259" key="8">
    <source>
        <dbReference type="Pfam" id="PF02823"/>
    </source>
</evidence>
<evidence type="ECO:0000256" key="3">
    <source>
        <dbReference type="ARBA" id="ARBA00005712"/>
    </source>
</evidence>
<comment type="caution">
    <text evidence="9">The sequence shown here is derived from an EMBL/GenBank/DDBJ whole genome shotgun (WGS) entry which is preliminary data.</text>
</comment>
<protein>
    <recommendedName>
        <fullName evidence="8">ATP synthase F1 complex delta/epsilon subunit N-terminal domain-containing protein</fullName>
    </recommendedName>
</protein>
<keyword evidence="10" id="KW-1185">Reference proteome</keyword>
<evidence type="ECO:0000313" key="9">
    <source>
        <dbReference type="EMBL" id="GGD96269.1"/>
    </source>
</evidence>
<dbReference type="InterPro" id="IPR020546">
    <property type="entry name" value="ATP_synth_F1_dsu/esu_N"/>
</dbReference>
<accession>A0A8J2YA72</accession>
<dbReference type="GO" id="GO:0012505">
    <property type="term" value="C:endomembrane system"/>
    <property type="evidence" value="ECO:0007669"/>
    <property type="project" value="UniProtKB-SubCell"/>
</dbReference>
<gene>
    <name evidence="9" type="ORF">GCM10011312_19810</name>
</gene>
<dbReference type="CDD" id="cd12152">
    <property type="entry name" value="F1-ATPase_delta"/>
    <property type="match status" value="1"/>
</dbReference>
<sequence>MKLEIISPEAVLLQAEVKSVAVPGVNGEFQMLDNHAPIVSILQEGLVKIDGNISFSDASKKLFNKSADGRWTLFINSGTLEMNNNKVIILAD</sequence>
<keyword evidence="7" id="KW-0139">CF(1)</keyword>
<dbReference type="Pfam" id="PF02823">
    <property type="entry name" value="ATP-synt_DE_N"/>
    <property type="match status" value="1"/>
</dbReference>
<dbReference type="AlphaFoldDB" id="A0A8J2YA72"/>
<keyword evidence="5" id="KW-0406">Ion transport</keyword>
<dbReference type="InterPro" id="IPR001469">
    <property type="entry name" value="ATP_synth_F1_dsu/esu"/>
</dbReference>
<dbReference type="EMBL" id="BMGK01000007">
    <property type="protein sequence ID" value="GGD96269.1"/>
    <property type="molecule type" value="Genomic_DNA"/>
</dbReference>